<sequence length="162" mass="18190">MSTFKVFFNLALSFLLLVHPSVQQPKLVDFSVLDVSSKSLQRIEHLLAELLDIVSKAVPYHERHIQLLSKQIAENTGPEQENAPAQGSQPKPSIVVDVSRKSFLSRLHELENSFDNSNSMNQNSNNANVNTNTNVNTNANTNFNTNVRKRPLTSVYLNDDMI</sequence>
<feature type="signal peptide" evidence="1">
    <location>
        <begin position="1"/>
        <end position="23"/>
    </location>
</feature>
<name>A0AAV7I9J3_COTGL</name>
<feature type="chain" id="PRO_5043440129" evidence="1">
    <location>
        <begin position="24"/>
        <end position="162"/>
    </location>
</feature>
<organism evidence="2 3">
    <name type="scientific">Cotesia glomerata</name>
    <name type="common">Lepidopteran parasitic wasp</name>
    <name type="synonym">Apanteles glomeratus</name>
    <dbReference type="NCBI Taxonomy" id="32391"/>
    <lineage>
        <taxon>Eukaryota</taxon>
        <taxon>Metazoa</taxon>
        <taxon>Ecdysozoa</taxon>
        <taxon>Arthropoda</taxon>
        <taxon>Hexapoda</taxon>
        <taxon>Insecta</taxon>
        <taxon>Pterygota</taxon>
        <taxon>Neoptera</taxon>
        <taxon>Endopterygota</taxon>
        <taxon>Hymenoptera</taxon>
        <taxon>Apocrita</taxon>
        <taxon>Ichneumonoidea</taxon>
        <taxon>Braconidae</taxon>
        <taxon>Microgastrinae</taxon>
        <taxon>Cotesia</taxon>
    </lineage>
</organism>
<comment type="caution">
    <text evidence="2">The sequence shown here is derived from an EMBL/GenBank/DDBJ whole genome shotgun (WGS) entry which is preliminary data.</text>
</comment>
<dbReference type="AlphaFoldDB" id="A0AAV7I9J3"/>
<keyword evidence="1" id="KW-0732">Signal</keyword>
<reference evidence="2 3" key="1">
    <citation type="journal article" date="2021" name="J. Hered.">
        <title>A chromosome-level genome assembly of the parasitoid wasp, Cotesia glomerata (Hymenoptera: Braconidae).</title>
        <authorList>
            <person name="Pinto B.J."/>
            <person name="Weis J.J."/>
            <person name="Gamble T."/>
            <person name="Ode P.J."/>
            <person name="Paul R."/>
            <person name="Zaspel J.M."/>
        </authorList>
    </citation>
    <scope>NUCLEOTIDE SEQUENCE [LARGE SCALE GENOMIC DNA]</scope>
    <source>
        <strain evidence="2">CgM1</strain>
    </source>
</reference>
<evidence type="ECO:0000313" key="3">
    <source>
        <dbReference type="Proteomes" id="UP000826195"/>
    </source>
</evidence>
<evidence type="ECO:0000313" key="2">
    <source>
        <dbReference type="EMBL" id="KAH0549015.1"/>
    </source>
</evidence>
<keyword evidence="3" id="KW-1185">Reference proteome</keyword>
<gene>
    <name evidence="2" type="ORF">KQX54_005175</name>
</gene>
<dbReference type="Proteomes" id="UP000826195">
    <property type="component" value="Unassembled WGS sequence"/>
</dbReference>
<evidence type="ECO:0000256" key="1">
    <source>
        <dbReference type="SAM" id="SignalP"/>
    </source>
</evidence>
<proteinExistence type="predicted"/>
<accession>A0AAV7I9J3</accession>
<protein>
    <submittedName>
        <fullName evidence="2">Uncharacterized protein</fullName>
    </submittedName>
</protein>
<dbReference type="EMBL" id="JAHXZJ010001864">
    <property type="protein sequence ID" value="KAH0549015.1"/>
    <property type="molecule type" value="Genomic_DNA"/>
</dbReference>